<dbReference type="PANTHER" id="PTHR43685:SF2">
    <property type="entry name" value="GLYCOSYLTRANSFERASE 2-LIKE DOMAIN-CONTAINING PROTEIN"/>
    <property type="match status" value="1"/>
</dbReference>
<comment type="caution">
    <text evidence="2">The sequence shown here is derived from an EMBL/GenBank/DDBJ whole genome shotgun (WGS) entry which is preliminary data.</text>
</comment>
<dbReference type="OrthoDB" id="174925at2"/>
<gene>
    <name evidence="2" type="ORF">GR328_12895</name>
</gene>
<dbReference type="CDD" id="cd00761">
    <property type="entry name" value="Glyco_tranf_GTA_type"/>
    <property type="match status" value="1"/>
</dbReference>
<organism evidence="2 3">
    <name type="scientific">Microvirga makkahensis</name>
    <dbReference type="NCBI Taxonomy" id="1128670"/>
    <lineage>
        <taxon>Bacteria</taxon>
        <taxon>Pseudomonadati</taxon>
        <taxon>Pseudomonadota</taxon>
        <taxon>Alphaproteobacteria</taxon>
        <taxon>Hyphomicrobiales</taxon>
        <taxon>Methylobacteriaceae</taxon>
        <taxon>Microvirga</taxon>
    </lineage>
</organism>
<reference evidence="2 3" key="2">
    <citation type="submission" date="2020-01" db="EMBL/GenBank/DDBJ databases">
        <title>Microvirga sp. nov., an arsenate reduction bacterium isolated from Tibet hotspring sediments.</title>
        <authorList>
            <person name="Xian W.-D."/>
            <person name="Li W.-J."/>
        </authorList>
    </citation>
    <scope>NUCLEOTIDE SEQUENCE [LARGE SCALE GENOMIC DNA]</scope>
    <source>
        <strain evidence="2 3">KCTC 23863</strain>
    </source>
</reference>
<dbReference type="Gene3D" id="3.90.550.10">
    <property type="entry name" value="Spore Coat Polysaccharide Biosynthesis Protein SpsA, Chain A"/>
    <property type="match status" value="1"/>
</dbReference>
<feature type="domain" description="Glycosyltransferase 2-like" evidence="1">
    <location>
        <begin position="11"/>
        <end position="162"/>
    </location>
</feature>
<evidence type="ECO:0000313" key="3">
    <source>
        <dbReference type="Proteomes" id="UP000436483"/>
    </source>
</evidence>
<dbReference type="InterPro" id="IPR001173">
    <property type="entry name" value="Glyco_trans_2-like"/>
</dbReference>
<evidence type="ECO:0000313" key="2">
    <source>
        <dbReference type="EMBL" id="MXQ12344.1"/>
    </source>
</evidence>
<keyword evidence="3" id="KW-1185">Reference proteome</keyword>
<reference evidence="2 3" key="1">
    <citation type="submission" date="2019-12" db="EMBL/GenBank/DDBJ databases">
        <authorList>
            <person name="Yuan C.-G."/>
        </authorList>
    </citation>
    <scope>NUCLEOTIDE SEQUENCE [LARGE SCALE GENOMIC DNA]</scope>
    <source>
        <strain evidence="2 3">KCTC 23863</strain>
    </source>
</reference>
<dbReference type="PANTHER" id="PTHR43685">
    <property type="entry name" value="GLYCOSYLTRANSFERASE"/>
    <property type="match status" value="1"/>
</dbReference>
<dbReference type="EMBL" id="WURB01000008">
    <property type="protein sequence ID" value="MXQ12344.1"/>
    <property type="molecule type" value="Genomic_DNA"/>
</dbReference>
<name>A0A7X3MSD7_9HYPH</name>
<proteinExistence type="predicted"/>
<keyword evidence="2" id="KW-0808">Transferase</keyword>
<accession>A0A7X3MSD7</accession>
<protein>
    <submittedName>
        <fullName evidence="2">Glycosyltransferase</fullName>
    </submittedName>
</protein>
<dbReference type="GO" id="GO:0016740">
    <property type="term" value="F:transferase activity"/>
    <property type="evidence" value="ECO:0007669"/>
    <property type="project" value="UniProtKB-KW"/>
</dbReference>
<evidence type="ECO:0000259" key="1">
    <source>
        <dbReference type="Pfam" id="PF00535"/>
    </source>
</evidence>
<sequence>MPCHLGTPAQADLLAETLQTVCAQTSQDYEMILVDDGSPVPVAPVAATYPWATTVHQDNAGPAVARNTGIARSRGRYLVFLDADDHLLPCALAAGLDALVRHPEAGFAVGPREEMTFEGEPVSWSVAPPPPQSSIYLPLLRFDWYIIPPSSVMFRREVVEAVGGFRDPWGADDLDFYLRVSHRFTACCYQAPAVTRYRRYSTSSSRDGERMLHSIRSVYARQWALVEGDPEAEAAYDLGLRRLTDIFLDCVVENIEDRLCLGDRTTALRSIRVLMAESPERWKALLDRSPDAADLGRAAP</sequence>
<dbReference type="Pfam" id="PF00535">
    <property type="entry name" value="Glycos_transf_2"/>
    <property type="match status" value="1"/>
</dbReference>
<dbReference type="InterPro" id="IPR050834">
    <property type="entry name" value="Glycosyltransf_2"/>
</dbReference>
<dbReference type="SUPFAM" id="SSF53448">
    <property type="entry name" value="Nucleotide-diphospho-sugar transferases"/>
    <property type="match status" value="1"/>
</dbReference>
<dbReference type="AlphaFoldDB" id="A0A7X3MSD7"/>
<dbReference type="Proteomes" id="UP000436483">
    <property type="component" value="Unassembled WGS sequence"/>
</dbReference>
<dbReference type="InterPro" id="IPR029044">
    <property type="entry name" value="Nucleotide-diphossugar_trans"/>
</dbReference>
<dbReference type="GO" id="GO:0044010">
    <property type="term" value="P:single-species biofilm formation"/>
    <property type="evidence" value="ECO:0007669"/>
    <property type="project" value="TreeGrafter"/>
</dbReference>